<evidence type="ECO:0000313" key="2">
    <source>
        <dbReference type="Proteomes" id="UP000031643"/>
    </source>
</evidence>
<evidence type="ECO:0000313" key="1">
    <source>
        <dbReference type="EMBL" id="BAQ16974.1"/>
    </source>
</evidence>
<name>A0A0A8K4P1_9HYPH</name>
<organism evidence="1 2">
    <name type="scientific">Methyloceanibacter caenitepidi</name>
    <dbReference type="NCBI Taxonomy" id="1384459"/>
    <lineage>
        <taxon>Bacteria</taxon>
        <taxon>Pseudomonadati</taxon>
        <taxon>Pseudomonadota</taxon>
        <taxon>Alphaproteobacteria</taxon>
        <taxon>Hyphomicrobiales</taxon>
        <taxon>Hyphomicrobiaceae</taxon>
        <taxon>Methyloceanibacter</taxon>
    </lineage>
</organism>
<protein>
    <submittedName>
        <fullName evidence="1">Uncharacterized protein</fullName>
    </submittedName>
</protein>
<sequence length="55" mass="6077">MTGDEDAEAREIAHGLIQGYIGPDHKVIQMRAFYAALVQALKQARDKGREGPESH</sequence>
<dbReference type="KEGG" id="mcg:GL4_1518"/>
<reference evidence="1 2" key="1">
    <citation type="submission" date="2014-09" db="EMBL/GenBank/DDBJ databases">
        <title>Genome sequencing of Methyloceanibacter caenitepidi Gela4.</title>
        <authorList>
            <person name="Takeuchi M."/>
            <person name="Susumu S."/>
            <person name="Kamagata Y."/>
            <person name="Oshima K."/>
            <person name="Hattori M."/>
            <person name="Iwasaki W."/>
        </authorList>
    </citation>
    <scope>NUCLEOTIDE SEQUENCE [LARGE SCALE GENOMIC DNA]</scope>
    <source>
        <strain evidence="1 2">Gela4</strain>
    </source>
</reference>
<dbReference type="RefSeq" id="WP_172653320.1">
    <property type="nucleotide sequence ID" value="NZ_AP014648.1"/>
</dbReference>
<keyword evidence="2" id="KW-1185">Reference proteome</keyword>
<dbReference type="HOGENOM" id="CLU_3027061_0_0_5"/>
<dbReference type="Proteomes" id="UP000031643">
    <property type="component" value="Chromosome"/>
</dbReference>
<gene>
    <name evidence="1" type="ORF">GL4_1518</name>
</gene>
<dbReference type="STRING" id="1384459.GL4_1518"/>
<dbReference type="AlphaFoldDB" id="A0A0A8K4P1"/>
<accession>A0A0A8K4P1</accession>
<dbReference type="EMBL" id="AP014648">
    <property type="protein sequence ID" value="BAQ16974.1"/>
    <property type="molecule type" value="Genomic_DNA"/>
</dbReference>
<proteinExistence type="predicted"/>